<evidence type="ECO:0000313" key="2">
    <source>
        <dbReference type="EMBL" id="RCK78225.1"/>
    </source>
</evidence>
<feature type="compositionally biased region" description="Basic and acidic residues" evidence="1">
    <location>
        <begin position="24"/>
        <end position="43"/>
    </location>
</feature>
<dbReference type="AlphaFoldDB" id="A0A367ZJD5"/>
<proteinExistence type="predicted"/>
<evidence type="ECO:0000256" key="1">
    <source>
        <dbReference type="SAM" id="MobiDB-lite"/>
    </source>
</evidence>
<accession>A0A367ZJD5</accession>
<reference evidence="2 3" key="1">
    <citation type="submission" date="2018-05" db="EMBL/GenBank/DDBJ databases">
        <title>A metagenomic window into the 2 km-deep terrestrial subsurface aquifer revealed taxonomically and functionally diverse microbial community comprising novel uncultured bacterial lineages.</title>
        <authorList>
            <person name="Kadnikov V.V."/>
            <person name="Mardanov A.V."/>
            <person name="Beletsky A.V."/>
            <person name="Banks D."/>
            <person name="Pimenov N.V."/>
            <person name="Frank Y.A."/>
            <person name="Karnachuk O.V."/>
            <person name="Ravin N.V."/>
        </authorList>
    </citation>
    <scope>NUCLEOTIDE SEQUENCE [LARGE SCALE GENOMIC DNA]</scope>
    <source>
        <strain evidence="2">BY5</strain>
    </source>
</reference>
<name>A0A367ZJD5_9BACT</name>
<organism evidence="2 3">
    <name type="scientific">Candidatus Ozemobacter sibiricus</name>
    <dbReference type="NCBI Taxonomy" id="2268124"/>
    <lineage>
        <taxon>Bacteria</taxon>
        <taxon>Candidatus Ozemobacteria</taxon>
        <taxon>Candidatus Ozemobacterales</taxon>
        <taxon>Candidatus Ozemobacteraceae</taxon>
        <taxon>Candidatus Ozemobacter</taxon>
    </lineage>
</organism>
<comment type="caution">
    <text evidence="2">The sequence shown here is derived from an EMBL/GenBank/DDBJ whole genome shotgun (WGS) entry which is preliminary data.</text>
</comment>
<protein>
    <submittedName>
        <fullName evidence="2">Uncharacterized protein</fullName>
    </submittedName>
</protein>
<gene>
    <name evidence="2" type="ORF">OZSIB_1602</name>
</gene>
<evidence type="ECO:0000313" key="3">
    <source>
        <dbReference type="Proteomes" id="UP000252355"/>
    </source>
</evidence>
<dbReference type="EMBL" id="QOQW01000025">
    <property type="protein sequence ID" value="RCK78225.1"/>
    <property type="molecule type" value="Genomic_DNA"/>
</dbReference>
<dbReference type="Proteomes" id="UP000252355">
    <property type="component" value="Unassembled WGS sequence"/>
</dbReference>
<sequence>MEKAGRFGLFKCDEPAKVWFTRSPADRPPEKEDGADTGKLHSHQDVFEPIQELVLWGE</sequence>
<feature type="region of interest" description="Disordered" evidence="1">
    <location>
        <begin position="21"/>
        <end position="43"/>
    </location>
</feature>